<sequence>MRREQLLAARSYLLREFRRAIALIRRFLRLSTEHGKTTPRMSSDIQQGNQGKKRTLAQRIPRGSWDSHMHVLDPTKYALVPGAAYCPGRYTLEDALEFESSVGIDNIVLVQPSIYGHDNSCLLDALRELGPRRGRGVVSFDPEATSAEQLREWHEMGVRGVRVNIQSTGRSAEPRELADRLHQYAEAVRPLDWVVQVYVPMALLEHLAPIVPSLDVRLCIDHIGHPSLGDSSNCTDPYEMPGFKSLVGLLEEGRTFVKLSAPYRVSQLEDYSDLEPVAREVIRLKGLSRVVFATDWPHTRFEGLDIRPWMETVLDWCGDDEELLGRLCRGNAEDLWGVTTG</sequence>
<evidence type="ECO:0000313" key="2">
    <source>
        <dbReference type="EMBL" id="KAK1765210.1"/>
    </source>
</evidence>
<dbReference type="InterPro" id="IPR052358">
    <property type="entry name" value="Aro_Compnd_Degr_Hydrolases"/>
</dbReference>
<dbReference type="GO" id="GO:0016787">
    <property type="term" value="F:hydrolase activity"/>
    <property type="evidence" value="ECO:0007669"/>
    <property type="project" value="UniProtKB-KW"/>
</dbReference>
<dbReference type="PANTHER" id="PTHR35563">
    <property type="entry name" value="BARREL METAL-DEPENDENT HYDROLASE, PUTATIVE (AFU_ORTHOLOGUE AFUA_1G16240)-RELATED"/>
    <property type="match status" value="1"/>
</dbReference>
<keyword evidence="2" id="KW-0378">Hydrolase</keyword>
<protein>
    <submittedName>
        <fullName evidence="2">4-sulfomuconolactone hydrolase</fullName>
    </submittedName>
</protein>
<dbReference type="Gene3D" id="3.20.20.140">
    <property type="entry name" value="Metal-dependent hydrolases"/>
    <property type="match status" value="1"/>
</dbReference>
<proteinExistence type="predicted"/>
<dbReference type="PANTHER" id="PTHR35563:SF2">
    <property type="entry name" value="BARREL METAL-DEPENDENT HYDROLASE, PUTATIVE (AFU_ORTHOLOGUE AFUA_1G16240)-RELATED"/>
    <property type="match status" value="1"/>
</dbReference>
<dbReference type="SUPFAM" id="SSF51556">
    <property type="entry name" value="Metallo-dependent hydrolases"/>
    <property type="match status" value="1"/>
</dbReference>
<dbReference type="InterPro" id="IPR006680">
    <property type="entry name" value="Amidohydro-rel"/>
</dbReference>
<dbReference type="RefSeq" id="XP_060281423.1">
    <property type="nucleotide sequence ID" value="XM_060428503.1"/>
</dbReference>
<comment type="caution">
    <text evidence="2">The sequence shown here is derived from an EMBL/GenBank/DDBJ whole genome shotgun (WGS) entry which is preliminary data.</text>
</comment>
<gene>
    <name evidence="2" type="ORF">QBC33DRAFT_544909</name>
</gene>
<evidence type="ECO:0000259" key="1">
    <source>
        <dbReference type="Pfam" id="PF04909"/>
    </source>
</evidence>
<dbReference type="EMBL" id="MU839016">
    <property type="protein sequence ID" value="KAK1765210.1"/>
    <property type="molecule type" value="Genomic_DNA"/>
</dbReference>
<feature type="domain" description="Amidohydrolase-related" evidence="1">
    <location>
        <begin position="66"/>
        <end position="337"/>
    </location>
</feature>
<name>A0AAJ0FLL1_9PEZI</name>
<accession>A0AAJ0FLL1</accession>
<dbReference type="InterPro" id="IPR032466">
    <property type="entry name" value="Metal_Hydrolase"/>
</dbReference>
<evidence type="ECO:0000313" key="3">
    <source>
        <dbReference type="Proteomes" id="UP001244011"/>
    </source>
</evidence>
<dbReference type="GeneID" id="85311690"/>
<dbReference type="Proteomes" id="UP001244011">
    <property type="component" value="Unassembled WGS sequence"/>
</dbReference>
<dbReference type="Pfam" id="PF04909">
    <property type="entry name" value="Amidohydro_2"/>
    <property type="match status" value="1"/>
</dbReference>
<dbReference type="AlphaFoldDB" id="A0AAJ0FLL1"/>
<organism evidence="2 3">
    <name type="scientific">Phialemonium atrogriseum</name>
    <dbReference type="NCBI Taxonomy" id="1093897"/>
    <lineage>
        <taxon>Eukaryota</taxon>
        <taxon>Fungi</taxon>
        <taxon>Dikarya</taxon>
        <taxon>Ascomycota</taxon>
        <taxon>Pezizomycotina</taxon>
        <taxon>Sordariomycetes</taxon>
        <taxon>Sordariomycetidae</taxon>
        <taxon>Cephalothecales</taxon>
        <taxon>Cephalothecaceae</taxon>
        <taxon>Phialemonium</taxon>
    </lineage>
</organism>
<reference evidence="2" key="1">
    <citation type="submission" date="2023-06" db="EMBL/GenBank/DDBJ databases">
        <title>Genome-scale phylogeny and comparative genomics of the fungal order Sordariales.</title>
        <authorList>
            <consortium name="Lawrence Berkeley National Laboratory"/>
            <person name="Hensen N."/>
            <person name="Bonometti L."/>
            <person name="Westerberg I."/>
            <person name="Brannstrom I.O."/>
            <person name="Guillou S."/>
            <person name="Cros-Aarteil S."/>
            <person name="Calhoun S."/>
            <person name="Haridas S."/>
            <person name="Kuo A."/>
            <person name="Mondo S."/>
            <person name="Pangilinan J."/>
            <person name="Riley R."/>
            <person name="Labutti K."/>
            <person name="Andreopoulos B."/>
            <person name="Lipzen A."/>
            <person name="Chen C."/>
            <person name="Yanf M."/>
            <person name="Daum C."/>
            <person name="Ng V."/>
            <person name="Clum A."/>
            <person name="Steindorff A."/>
            <person name="Ohm R."/>
            <person name="Martin F."/>
            <person name="Silar P."/>
            <person name="Natvig D."/>
            <person name="Lalanne C."/>
            <person name="Gautier V."/>
            <person name="Ament-Velasquez S.L."/>
            <person name="Kruys A."/>
            <person name="Hutchinson M.I."/>
            <person name="Powell A.J."/>
            <person name="Barry K."/>
            <person name="Miller A.N."/>
            <person name="Grigoriev I.V."/>
            <person name="Debuchy R."/>
            <person name="Gladieux P."/>
            <person name="Thoren M.H."/>
            <person name="Johannesson H."/>
        </authorList>
    </citation>
    <scope>NUCLEOTIDE SEQUENCE</scope>
    <source>
        <strain evidence="2">8032-3</strain>
    </source>
</reference>
<keyword evidence="3" id="KW-1185">Reference proteome</keyword>